<keyword evidence="3" id="KW-0274">FAD</keyword>
<evidence type="ECO:0000313" key="6">
    <source>
        <dbReference type="Proteomes" id="UP000184010"/>
    </source>
</evidence>
<dbReference type="SUPFAM" id="SSF51905">
    <property type="entry name" value="FAD/NAD(P)-binding domain"/>
    <property type="match status" value="2"/>
</dbReference>
<dbReference type="GO" id="GO:0016491">
    <property type="term" value="F:oxidoreductase activity"/>
    <property type="evidence" value="ECO:0007669"/>
    <property type="project" value="InterPro"/>
</dbReference>
<dbReference type="Gene3D" id="3.50.50.60">
    <property type="entry name" value="FAD/NAD(P)-binding domain"/>
    <property type="match status" value="2"/>
</dbReference>
<evidence type="ECO:0000313" key="5">
    <source>
        <dbReference type="EMBL" id="SHN88358.1"/>
    </source>
</evidence>
<dbReference type="InterPro" id="IPR050260">
    <property type="entry name" value="FAD-bd_OxRdtase"/>
</dbReference>
<feature type="domain" description="FAD/NAD(P)-binding" evidence="4">
    <location>
        <begin position="2"/>
        <end position="298"/>
    </location>
</feature>
<keyword evidence="2" id="KW-0285">Flavoprotein</keyword>
<dbReference type="Pfam" id="PF07992">
    <property type="entry name" value="Pyr_redox_2"/>
    <property type="match status" value="1"/>
</dbReference>
<dbReference type="InterPro" id="IPR036188">
    <property type="entry name" value="FAD/NAD-bd_sf"/>
</dbReference>
<dbReference type="AlphaFoldDB" id="A0A1M7UZG5"/>
<evidence type="ECO:0000259" key="4">
    <source>
        <dbReference type="Pfam" id="PF07992"/>
    </source>
</evidence>
<accession>A0A1M7UZG5</accession>
<dbReference type="RefSeq" id="WP_072775327.1">
    <property type="nucleotide sequence ID" value="NZ_FRDN01000025.1"/>
</dbReference>
<keyword evidence="6" id="KW-1185">Reference proteome</keyword>
<protein>
    <submittedName>
        <fullName evidence="5">Pyridine nucleotide-disulphide oxidoreductase</fullName>
    </submittedName>
</protein>
<gene>
    <name evidence="5" type="ORF">SAMN02745215_05291</name>
</gene>
<dbReference type="PRINTS" id="PR00411">
    <property type="entry name" value="PNDRDTASEI"/>
</dbReference>
<dbReference type="PRINTS" id="PR00368">
    <property type="entry name" value="FADPNR"/>
</dbReference>
<evidence type="ECO:0000256" key="2">
    <source>
        <dbReference type="ARBA" id="ARBA00022630"/>
    </source>
</evidence>
<dbReference type="EMBL" id="FRDN01000025">
    <property type="protein sequence ID" value="SHN88358.1"/>
    <property type="molecule type" value="Genomic_DNA"/>
</dbReference>
<evidence type="ECO:0000256" key="3">
    <source>
        <dbReference type="ARBA" id="ARBA00022827"/>
    </source>
</evidence>
<dbReference type="PANTHER" id="PTHR43429">
    <property type="entry name" value="PYRIDINE NUCLEOTIDE-DISULFIDE OXIDOREDUCTASE DOMAIN-CONTAINING"/>
    <property type="match status" value="1"/>
</dbReference>
<dbReference type="InterPro" id="IPR023753">
    <property type="entry name" value="FAD/NAD-binding_dom"/>
</dbReference>
<sequence length="422" mass="46354">MNYIIIGNSAAGLFAAEGLRKVDPQGEITVLTADYYPPYSRCLTTYYLAGDIREEQLFLRTTEELAKLNLDIHYRVRVTGLDPEGQKVSTASGEVFDYDRCLIATGASAVRLDIPGAALPEVFTLRHLENAQAIKKMIKPGRKAVIIGGGLVSLKSAYALRKQGMEVHVIVSSGYILSQMLNSSAAERLEEHLKAHGIHISLNSDIAAIKGKEHVEAVELKCGRIVDTNLVIIGKGVQPNVEPFLNSGLKINHGILVNEYLETNIPHVYAAGDVAETWDFLRECPRINAVWPNATEQGRTAALNMAGRKTIYKGSMAMNSVDFFGLRIISGGVVTPPAHKKDIEDALPWKVTEGQESWSKPSAKASTHQSLIWKGNYLKGYVLIGYPERAGLLTAMIQTQEPLAPEVQRNIEAGKRKITRLR</sequence>
<organism evidence="5 6">
    <name type="scientific">Desulfitobacterium chlororespirans DSM 11544</name>
    <dbReference type="NCBI Taxonomy" id="1121395"/>
    <lineage>
        <taxon>Bacteria</taxon>
        <taxon>Bacillati</taxon>
        <taxon>Bacillota</taxon>
        <taxon>Clostridia</taxon>
        <taxon>Eubacteriales</taxon>
        <taxon>Desulfitobacteriaceae</taxon>
        <taxon>Desulfitobacterium</taxon>
    </lineage>
</organism>
<name>A0A1M7UZG5_9FIRM</name>
<dbReference type="PANTHER" id="PTHR43429:SF3">
    <property type="entry name" value="NITRITE REDUCTASE [NAD(P)H]"/>
    <property type="match status" value="1"/>
</dbReference>
<dbReference type="Proteomes" id="UP000184010">
    <property type="component" value="Unassembled WGS sequence"/>
</dbReference>
<proteinExistence type="predicted"/>
<evidence type="ECO:0000256" key="1">
    <source>
        <dbReference type="ARBA" id="ARBA00001974"/>
    </source>
</evidence>
<reference evidence="6" key="1">
    <citation type="submission" date="2016-12" db="EMBL/GenBank/DDBJ databases">
        <authorList>
            <person name="Varghese N."/>
            <person name="Submissions S."/>
        </authorList>
    </citation>
    <scope>NUCLEOTIDE SEQUENCE [LARGE SCALE GENOMIC DNA]</scope>
    <source>
        <strain evidence="6">DSM 11544</strain>
    </source>
</reference>
<comment type="cofactor">
    <cofactor evidence="1">
        <name>FAD</name>
        <dbReference type="ChEBI" id="CHEBI:57692"/>
    </cofactor>
</comment>
<dbReference type="STRING" id="1121395.SAMN02745215_05291"/>